<evidence type="ECO:0000259" key="4">
    <source>
        <dbReference type="Pfam" id="PF25917"/>
    </source>
</evidence>
<accession>A0A518B873</accession>
<evidence type="ECO:0000256" key="2">
    <source>
        <dbReference type="ARBA" id="ARBA00023054"/>
    </source>
</evidence>
<dbReference type="Gene3D" id="2.40.50.100">
    <property type="match status" value="1"/>
</dbReference>
<evidence type="ECO:0000313" key="5">
    <source>
        <dbReference type="EMBL" id="QDU63170.1"/>
    </source>
</evidence>
<dbReference type="Gene3D" id="2.40.30.170">
    <property type="match status" value="1"/>
</dbReference>
<dbReference type="Proteomes" id="UP000317093">
    <property type="component" value="Chromosome"/>
</dbReference>
<dbReference type="PANTHER" id="PTHR32347:SF23">
    <property type="entry name" value="BLL5650 PROTEIN"/>
    <property type="match status" value="1"/>
</dbReference>
<sequence>MRNASKLFLVAGIAGVAAISFGLSRSEDIRSFVAQTARADNQSGGRYAPNNPDSNAPGPPSAKNIRVVAFGNVDVLAGTTPLNVPSIGQVEKIFVREGQQVKKGDPLVQLNIDAAKATLLRAKAAVTEAKVQLSEAKQAPANHGLLVELQQQAIIAAQAQQDAQASQVEKLKNLVKDEAFSQENYNGAKSQLRQLESATRAEELKLKQLRLLNPEDKVSLAEAALSAADANVTLAQVNLDNQTLTAPEDGAILRVQVSVGQILGKNQTQPNIWFCPDGKRIVRVQVNQEFANRVHTGMKAEVFDDDNRNASWTGTLTRVSDWIGPKRTILPDLFQTDDARTLECIVTLDDNQPEVRIGMKMRVELWTPDAETLAGSSPRGGTSTKK</sequence>
<dbReference type="EMBL" id="CP036279">
    <property type="protein sequence ID" value="QDU63170.1"/>
    <property type="molecule type" value="Genomic_DNA"/>
</dbReference>
<dbReference type="SUPFAM" id="SSF111369">
    <property type="entry name" value="HlyD-like secretion proteins"/>
    <property type="match status" value="2"/>
</dbReference>
<dbReference type="AlphaFoldDB" id="A0A518B873"/>
<dbReference type="GO" id="GO:0030313">
    <property type="term" value="C:cell envelope"/>
    <property type="evidence" value="ECO:0007669"/>
    <property type="project" value="UniProtKB-SubCell"/>
</dbReference>
<dbReference type="RefSeq" id="WP_419192735.1">
    <property type="nucleotide sequence ID" value="NZ_CP036279.1"/>
</dbReference>
<evidence type="ECO:0000313" key="6">
    <source>
        <dbReference type="Proteomes" id="UP000317093"/>
    </source>
</evidence>
<feature type="domain" description="Multidrug resistance protein MdtA-like barrel-sandwich hybrid" evidence="4">
    <location>
        <begin position="88"/>
        <end position="272"/>
    </location>
</feature>
<organism evidence="5 6">
    <name type="scientific">Kolteria novifilia</name>
    <dbReference type="NCBI Taxonomy" id="2527975"/>
    <lineage>
        <taxon>Bacteria</taxon>
        <taxon>Pseudomonadati</taxon>
        <taxon>Planctomycetota</taxon>
        <taxon>Planctomycetia</taxon>
        <taxon>Kolteriales</taxon>
        <taxon>Kolteriaceae</taxon>
        <taxon>Kolteria</taxon>
    </lineage>
</organism>
<dbReference type="InterPro" id="IPR050465">
    <property type="entry name" value="UPF0194_transport"/>
</dbReference>
<comment type="subcellular location">
    <subcellularLocation>
        <location evidence="1">Cell envelope</location>
    </subcellularLocation>
</comment>
<keyword evidence="6" id="KW-1185">Reference proteome</keyword>
<dbReference type="PANTHER" id="PTHR32347">
    <property type="entry name" value="EFFLUX SYSTEM COMPONENT YKNX-RELATED"/>
    <property type="match status" value="1"/>
</dbReference>
<gene>
    <name evidence="5" type="ORF">Pan216_40450</name>
</gene>
<protein>
    <submittedName>
        <fullName evidence="5">Putative efflux pump membrane fusion protein</fullName>
    </submittedName>
</protein>
<keyword evidence="2" id="KW-0175">Coiled coil</keyword>
<dbReference type="KEGG" id="knv:Pan216_40450"/>
<dbReference type="InterPro" id="IPR058625">
    <property type="entry name" value="MdtA-like_BSH"/>
</dbReference>
<proteinExistence type="predicted"/>
<dbReference type="Pfam" id="PF25917">
    <property type="entry name" value="BSH_RND"/>
    <property type="match status" value="1"/>
</dbReference>
<dbReference type="PRINTS" id="PR01490">
    <property type="entry name" value="RTXTOXIND"/>
</dbReference>
<reference evidence="5 6" key="1">
    <citation type="submission" date="2019-02" db="EMBL/GenBank/DDBJ databases">
        <title>Deep-cultivation of Planctomycetes and their phenomic and genomic characterization uncovers novel biology.</title>
        <authorList>
            <person name="Wiegand S."/>
            <person name="Jogler M."/>
            <person name="Boedeker C."/>
            <person name="Pinto D."/>
            <person name="Vollmers J."/>
            <person name="Rivas-Marin E."/>
            <person name="Kohn T."/>
            <person name="Peeters S.H."/>
            <person name="Heuer A."/>
            <person name="Rast P."/>
            <person name="Oberbeckmann S."/>
            <person name="Bunk B."/>
            <person name="Jeske O."/>
            <person name="Meyerdierks A."/>
            <person name="Storesund J.E."/>
            <person name="Kallscheuer N."/>
            <person name="Luecker S."/>
            <person name="Lage O.M."/>
            <person name="Pohl T."/>
            <person name="Merkel B.J."/>
            <person name="Hornburger P."/>
            <person name="Mueller R.-W."/>
            <person name="Bruemmer F."/>
            <person name="Labrenz M."/>
            <person name="Spormann A.M."/>
            <person name="Op den Camp H."/>
            <person name="Overmann J."/>
            <person name="Amann R."/>
            <person name="Jetten M.S.M."/>
            <person name="Mascher T."/>
            <person name="Medema M.H."/>
            <person name="Devos D.P."/>
            <person name="Kaster A.-K."/>
            <person name="Ovreas L."/>
            <person name="Rohde M."/>
            <person name="Galperin M.Y."/>
            <person name="Jogler C."/>
        </authorList>
    </citation>
    <scope>NUCLEOTIDE SEQUENCE [LARGE SCALE GENOMIC DNA]</scope>
    <source>
        <strain evidence="5 6">Pan216</strain>
    </source>
</reference>
<evidence type="ECO:0000256" key="3">
    <source>
        <dbReference type="SAM" id="MobiDB-lite"/>
    </source>
</evidence>
<evidence type="ECO:0000256" key="1">
    <source>
        <dbReference type="ARBA" id="ARBA00004196"/>
    </source>
</evidence>
<feature type="region of interest" description="Disordered" evidence="3">
    <location>
        <begin position="40"/>
        <end position="63"/>
    </location>
</feature>
<name>A0A518B873_9BACT</name>